<dbReference type="OrthoDB" id="5020006at2"/>
<dbReference type="Proteomes" id="UP000183203">
    <property type="component" value="Unassembled WGS sequence"/>
</dbReference>
<sequence length="141" mass="14961">MNKSLSLDEAKGVAQGMEVALADFVPAAQVSAVQQNPTGVLMSCSEEGAYQWSGQTKVVLSSDGTYDGAAVVNAIARTYDGRDSYRTKTDSTTDGQPRAHVVGDDGQGYLVALSVDKTFVQILSFSPCFVLPEDVWPGGEY</sequence>
<dbReference type="EMBL" id="FMYG01000010">
    <property type="protein sequence ID" value="SDC98748.1"/>
    <property type="molecule type" value="Genomic_DNA"/>
</dbReference>
<gene>
    <name evidence="1" type="ORF">SAMN05216418_0012</name>
</gene>
<evidence type="ECO:0000313" key="1">
    <source>
        <dbReference type="EMBL" id="SDC98748.1"/>
    </source>
</evidence>
<protein>
    <submittedName>
        <fullName evidence="1">Uncharacterized protein</fullName>
    </submittedName>
</protein>
<evidence type="ECO:0000313" key="2">
    <source>
        <dbReference type="Proteomes" id="UP000183203"/>
    </source>
</evidence>
<name>A0A1G6R2G1_9MICO</name>
<dbReference type="AlphaFoldDB" id="A0A1G6R2G1"/>
<accession>A0A1G6R2G1</accession>
<organism evidence="1 2">
    <name type="scientific">Microbacterium enclense</name>
    <dbReference type="NCBI Taxonomy" id="993073"/>
    <lineage>
        <taxon>Bacteria</taxon>
        <taxon>Bacillati</taxon>
        <taxon>Actinomycetota</taxon>
        <taxon>Actinomycetes</taxon>
        <taxon>Micrococcales</taxon>
        <taxon>Microbacteriaceae</taxon>
        <taxon>Microbacterium</taxon>
    </lineage>
</organism>
<proteinExistence type="predicted"/>
<reference evidence="1 2" key="1">
    <citation type="submission" date="2016-09" db="EMBL/GenBank/DDBJ databases">
        <authorList>
            <person name="Capua I."/>
            <person name="De Benedictis P."/>
            <person name="Joannis T."/>
            <person name="Lombin L.H."/>
            <person name="Cattoli G."/>
        </authorList>
    </citation>
    <scope>NUCLEOTIDE SEQUENCE [LARGE SCALE GENOMIC DNA]</scope>
    <source>
        <strain evidence="1 2">NIO-1002</strain>
    </source>
</reference>
<dbReference type="RefSeq" id="WP_139168156.1">
    <property type="nucleotide sequence ID" value="NZ_FMYG01000010.1"/>
</dbReference>